<dbReference type="EMBL" id="MTEJ01000675">
    <property type="protein sequence ID" value="OQW99989.1"/>
    <property type="molecule type" value="Genomic_DNA"/>
</dbReference>
<evidence type="ECO:0000256" key="5">
    <source>
        <dbReference type="ARBA" id="ARBA00022917"/>
    </source>
</evidence>
<dbReference type="Gene3D" id="1.10.287.380">
    <property type="entry name" value="Valyl-tRNA synthetase, C-terminal domain"/>
    <property type="match status" value="1"/>
</dbReference>
<keyword evidence="6 12" id="KW-0175">Coiled coil</keyword>
<reference evidence="14 15" key="1">
    <citation type="submission" date="2017-01" db="EMBL/GenBank/DDBJ databases">
        <title>Novel large sulfur bacteria in the metagenomes of groundwater-fed chemosynthetic microbial mats in the Lake Huron basin.</title>
        <authorList>
            <person name="Sharrar A.M."/>
            <person name="Flood B.E."/>
            <person name="Bailey J.V."/>
            <person name="Jones D.S."/>
            <person name="Biddanda B."/>
            <person name="Ruberg S.A."/>
            <person name="Marcus D.N."/>
            <person name="Dick G.J."/>
        </authorList>
    </citation>
    <scope>NUCLEOTIDE SEQUENCE [LARGE SCALE GENOMIC DNA]</scope>
    <source>
        <strain evidence="14">A8</strain>
    </source>
</reference>
<evidence type="ECO:0000256" key="1">
    <source>
        <dbReference type="ARBA" id="ARBA00013169"/>
    </source>
</evidence>
<evidence type="ECO:0000256" key="10">
    <source>
        <dbReference type="ARBA" id="ARBA00047552"/>
    </source>
</evidence>
<evidence type="ECO:0000256" key="6">
    <source>
        <dbReference type="ARBA" id="ARBA00023054"/>
    </source>
</evidence>
<dbReference type="GO" id="GO:0005524">
    <property type="term" value="F:ATP binding"/>
    <property type="evidence" value="ECO:0007669"/>
    <property type="project" value="UniProtKB-KW"/>
</dbReference>
<evidence type="ECO:0000313" key="14">
    <source>
        <dbReference type="EMBL" id="OQW99989.1"/>
    </source>
</evidence>
<comment type="catalytic activity">
    <reaction evidence="10">
        <text>tRNA(Val) + L-valine + ATP = L-valyl-tRNA(Val) + AMP + diphosphate</text>
        <dbReference type="Rhea" id="RHEA:10704"/>
        <dbReference type="Rhea" id="RHEA-COMP:9672"/>
        <dbReference type="Rhea" id="RHEA-COMP:9708"/>
        <dbReference type="ChEBI" id="CHEBI:30616"/>
        <dbReference type="ChEBI" id="CHEBI:33019"/>
        <dbReference type="ChEBI" id="CHEBI:57762"/>
        <dbReference type="ChEBI" id="CHEBI:78442"/>
        <dbReference type="ChEBI" id="CHEBI:78537"/>
        <dbReference type="ChEBI" id="CHEBI:456215"/>
        <dbReference type="EC" id="6.1.1.9"/>
    </reaction>
</comment>
<dbReference type="SUPFAM" id="SSF46589">
    <property type="entry name" value="tRNA-binding arm"/>
    <property type="match status" value="1"/>
</dbReference>
<comment type="similarity">
    <text evidence="11">Belongs to the class-I aminoacyl-tRNA synthetase family. ValS type 1 subfamily.</text>
</comment>
<dbReference type="EC" id="6.1.1.9" evidence="1"/>
<organism evidence="14 15">
    <name type="scientific">Thiothrix lacustris</name>
    <dbReference type="NCBI Taxonomy" id="525917"/>
    <lineage>
        <taxon>Bacteria</taxon>
        <taxon>Pseudomonadati</taxon>
        <taxon>Pseudomonadota</taxon>
        <taxon>Gammaproteobacteria</taxon>
        <taxon>Thiotrichales</taxon>
        <taxon>Thiotrichaceae</taxon>
        <taxon>Thiothrix</taxon>
    </lineage>
</organism>
<dbReference type="InterPro" id="IPR009080">
    <property type="entry name" value="tRNAsynth_Ia_anticodon-bd"/>
</dbReference>
<sequence length="156" mass="17053">EIEWVKAFIMGIRRIRSEMDIKPGQVLDVLLQNWSASDQAMYATSEAFARTLAKVGSVTWLEAGADAPESATALVGEMQILIPLAGLIDKDAEIARLNKEIEKLQKNLTGLEGRLNNPAFADKAPAAVLEQTRKQADEQRVALGQLVGQLEKIKAL</sequence>
<dbReference type="FunFam" id="1.10.287.380:FF:000001">
    <property type="entry name" value="Valine--tRNA ligase"/>
    <property type="match status" value="1"/>
</dbReference>
<name>A0A1Y1Q8Y4_9GAMM</name>
<proteinExistence type="inferred from homology"/>
<keyword evidence="2" id="KW-0436">Ligase</keyword>
<evidence type="ECO:0000256" key="2">
    <source>
        <dbReference type="ARBA" id="ARBA00022598"/>
    </source>
</evidence>
<dbReference type="STRING" id="1123401.GCA_000621325_02182"/>
<keyword evidence="3" id="KW-0547">Nucleotide-binding</keyword>
<evidence type="ECO:0000256" key="12">
    <source>
        <dbReference type="SAM" id="Coils"/>
    </source>
</evidence>
<dbReference type="InterPro" id="IPR010978">
    <property type="entry name" value="tRNA-bd_arm"/>
</dbReference>
<dbReference type="PANTHER" id="PTHR11946">
    <property type="entry name" value="VALYL-TRNA SYNTHETASES"/>
    <property type="match status" value="1"/>
</dbReference>
<dbReference type="Pfam" id="PF10458">
    <property type="entry name" value="Val_tRNA-synt_C"/>
    <property type="match status" value="1"/>
</dbReference>
<protein>
    <recommendedName>
        <fullName evidence="8">Valine--tRNA ligase</fullName>
        <ecNumber evidence="1">6.1.1.9</ecNumber>
    </recommendedName>
    <alternativeName>
        <fullName evidence="9">Valyl-tRNA synthetase</fullName>
    </alternativeName>
</protein>
<keyword evidence="7" id="KW-0030">Aminoacyl-tRNA synthetase</keyword>
<comment type="caution">
    <text evidence="14">The sequence shown here is derived from an EMBL/GenBank/DDBJ whole genome shotgun (WGS) entry which is preliminary data.</text>
</comment>
<evidence type="ECO:0000256" key="9">
    <source>
        <dbReference type="ARBA" id="ARBA00029936"/>
    </source>
</evidence>
<evidence type="ECO:0000256" key="11">
    <source>
        <dbReference type="ARBA" id="ARBA00060830"/>
    </source>
</evidence>
<evidence type="ECO:0000313" key="15">
    <source>
        <dbReference type="Proteomes" id="UP000192491"/>
    </source>
</evidence>
<feature type="non-terminal residue" evidence="14">
    <location>
        <position position="1"/>
    </location>
</feature>
<feature type="coiled-coil region" evidence="12">
    <location>
        <begin position="87"/>
        <end position="114"/>
    </location>
</feature>
<dbReference type="eggNOG" id="COG0525">
    <property type="taxonomic scope" value="Bacteria"/>
</dbReference>
<dbReference type="GO" id="GO:0005829">
    <property type="term" value="C:cytosol"/>
    <property type="evidence" value="ECO:0007669"/>
    <property type="project" value="TreeGrafter"/>
</dbReference>
<dbReference type="InterPro" id="IPR037118">
    <property type="entry name" value="Val-tRNA_synth_C_sf"/>
</dbReference>
<evidence type="ECO:0000256" key="3">
    <source>
        <dbReference type="ARBA" id="ARBA00022741"/>
    </source>
</evidence>
<dbReference type="InterPro" id="IPR019499">
    <property type="entry name" value="Val-tRNA_synth_tRNA-bd"/>
</dbReference>
<dbReference type="PANTHER" id="PTHR11946:SF93">
    <property type="entry name" value="VALINE--TRNA LIGASE, CHLOROPLASTIC_MITOCHONDRIAL 2"/>
    <property type="match status" value="1"/>
</dbReference>
<dbReference type="Proteomes" id="UP000192491">
    <property type="component" value="Unassembled WGS sequence"/>
</dbReference>
<evidence type="ECO:0000256" key="7">
    <source>
        <dbReference type="ARBA" id="ARBA00023146"/>
    </source>
</evidence>
<dbReference type="SUPFAM" id="SSF47323">
    <property type="entry name" value="Anticodon-binding domain of a subclass of class I aminoacyl-tRNA synthetases"/>
    <property type="match status" value="1"/>
</dbReference>
<gene>
    <name evidence="14" type="ORF">BWK73_49560</name>
</gene>
<evidence type="ECO:0000259" key="13">
    <source>
        <dbReference type="Pfam" id="PF10458"/>
    </source>
</evidence>
<evidence type="ECO:0000256" key="4">
    <source>
        <dbReference type="ARBA" id="ARBA00022840"/>
    </source>
</evidence>
<dbReference type="AlphaFoldDB" id="A0A1Y1Q8Y4"/>
<dbReference type="GO" id="GO:0006438">
    <property type="term" value="P:valyl-tRNA aminoacylation"/>
    <property type="evidence" value="ECO:0007669"/>
    <property type="project" value="InterPro"/>
</dbReference>
<dbReference type="GO" id="GO:0004832">
    <property type="term" value="F:valine-tRNA ligase activity"/>
    <property type="evidence" value="ECO:0007669"/>
    <property type="project" value="UniProtKB-EC"/>
</dbReference>
<accession>A0A1Y1Q8Y4</accession>
<keyword evidence="4" id="KW-0067">ATP-binding</keyword>
<keyword evidence="5" id="KW-0648">Protein biosynthesis</keyword>
<dbReference type="InterPro" id="IPR002303">
    <property type="entry name" value="Valyl-tRNA_ligase"/>
</dbReference>
<feature type="domain" description="Valyl-tRNA synthetase tRNA-binding arm" evidence="13">
    <location>
        <begin position="91"/>
        <end position="154"/>
    </location>
</feature>
<evidence type="ECO:0000256" key="8">
    <source>
        <dbReference type="ARBA" id="ARBA00024407"/>
    </source>
</evidence>